<keyword evidence="7" id="KW-1185">Reference proteome</keyword>
<comment type="similarity">
    <text evidence="1">Belongs to the ABC transporter superfamily.</text>
</comment>
<dbReference type="NCBIfam" id="NF008653">
    <property type="entry name" value="PRK11650.1"/>
    <property type="match status" value="1"/>
</dbReference>
<gene>
    <name evidence="6" type="primary">ugpC</name>
    <name evidence="6" type="ORF">K9B37_20775</name>
</gene>
<dbReference type="InterPro" id="IPR015855">
    <property type="entry name" value="ABC_transpr_MalK-like"/>
</dbReference>
<keyword evidence="2" id="KW-0813">Transport</keyword>
<proteinExistence type="inferred from homology"/>
<sequence length="370" mass="40269">MGRDRVAELTLRAVEKRFGAVQAVKAVDLDVADGEFVVLVGPSGCGKSTLLRMIAGLEDISDGEILLDGRNLNAVAPRDRDMAMVFQDYALYPHMTVAENLGFALKMRDMAASEIEAKVNEVAAMLELDALLHRKPRALSGGQRQRVALGRALIRDPKVFLFDEPLSNLDAKLRVGMRMEIRKLQAALRTTSIYVTHDQIEAMTMADRIVVLKLGEVQQIGTPIEIYQRPVNSFVGTFIGSPPMSLSKADVRYEGEAAFLGFGRGQEIRLPSDRAAVLRSAAIAQIEVGLRAEHIALADGGGEDEATFLSDVILVEEHGADSIAVVRLGDHEVMARVKPGGVHTGDKGRRFEMDVAALHLFHPEKGGRLG</sequence>
<dbReference type="SMART" id="SM00382">
    <property type="entry name" value="AAA"/>
    <property type="match status" value="1"/>
</dbReference>
<evidence type="ECO:0000256" key="4">
    <source>
        <dbReference type="ARBA" id="ARBA00022840"/>
    </source>
</evidence>
<dbReference type="PROSITE" id="PS50893">
    <property type="entry name" value="ABC_TRANSPORTER_2"/>
    <property type="match status" value="1"/>
</dbReference>
<reference evidence="6 7" key="1">
    <citation type="submission" date="2021-09" db="EMBL/GenBank/DDBJ databases">
        <title>The complete genome sequence of a new microorganism.</title>
        <authorList>
            <person name="Zi Z."/>
        </authorList>
    </citation>
    <scope>NUCLEOTIDE SEQUENCE [LARGE SCALE GENOMIC DNA]</scope>
    <source>
        <strain evidence="6 7">WGZ8</strain>
    </source>
</reference>
<accession>A0ABS7VV09</accession>
<dbReference type="InterPro" id="IPR027417">
    <property type="entry name" value="P-loop_NTPase"/>
</dbReference>
<dbReference type="Proteomes" id="UP000704176">
    <property type="component" value="Unassembled WGS sequence"/>
</dbReference>
<dbReference type="GO" id="GO:0005524">
    <property type="term" value="F:ATP binding"/>
    <property type="evidence" value="ECO:0007669"/>
    <property type="project" value="UniProtKB-KW"/>
</dbReference>
<dbReference type="InterPro" id="IPR017871">
    <property type="entry name" value="ABC_transporter-like_CS"/>
</dbReference>
<name>A0ABS7VV09_9HYPH</name>
<keyword evidence="3" id="KW-0547">Nucleotide-binding</keyword>
<dbReference type="InterPro" id="IPR012340">
    <property type="entry name" value="NA-bd_OB-fold"/>
</dbReference>
<comment type="caution">
    <text evidence="6">The sequence shown here is derived from an EMBL/GenBank/DDBJ whole genome shotgun (WGS) entry which is preliminary data.</text>
</comment>
<evidence type="ECO:0000313" key="7">
    <source>
        <dbReference type="Proteomes" id="UP000704176"/>
    </source>
</evidence>
<dbReference type="InterPro" id="IPR003593">
    <property type="entry name" value="AAA+_ATPase"/>
</dbReference>
<dbReference type="Gene3D" id="2.40.50.100">
    <property type="match status" value="1"/>
</dbReference>
<dbReference type="InterPro" id="IPR003439">
    <property type="entry name" value="ABC_transporter-like_ATP-bd"/>
</dbReference>
<feature type="domain" description="ABC transporter" evidence="5">
    <location>
        <begin position="9"/>
        <end position="239"/>
    </location>
</feature>
<dbReference type="CDD" id="cd03301">
    <property type="entry name" value="ABC_MalK_N"/>
    <property type="match status" value="1"/>
</dbReference>
<evidence type="ECO:0000256" key="1">
    <source>
        <dbReference type="ARBA" id="ARBA00005417"/>
    </source>
</evidence>
<dbReference type="Pfam" id="PF00005">
    <property type="entry name" value="ABC_tran"/>
    <property type="match status" value="1"/>
</dbReference>
<dbReference type="EMBL" id="JAIRBM010000021">
    <property type="protein sequence ID" value="MBZ6078698.1"/>
    <property type="molecule type" value="Genomic_DNA"/>
</dbReference>
<organism evidence="6 7">
    <name type="scientific">Microvirga puerhi</name>
    <dbReference type="NCBI Taxonomy" id="2876078"/>
    <lineage>
        <taxon>Bacteria</taxon>
        <taxon>Pseudomonadati</taxon>
        <taxon>Pseudomonadota</taxon>
        <taxon>Alphaproteobacteria</taxon>
        <taxon>Hyphomicrobiales</taxon>
        <taxon>Methylobacteriaceae</taxon>
        <taxon>Microvirga</taxon>
    </lineage>
</organism>
<dbReference type="PANTHER" id="PTHR43875:SF1">
    <property type="entry name" value="OSMOPROTECTIVE COMPOUNDS UPTAKE ATP-BINDING PROTEIN GGTA"/>
    <property type="match status" value="1"/>
</dbReference>
<keyword evidence="4 6" id="KW-0067">ATP-binding</keyword>
<dbReference type="SUPFAM" id="SSF50331">
    <property type="entry name" value="MOP-like"/>
    <property type="match status" value="1"/>
</dbReference>
<dbReference type="PROSITE" id="PS00211">
    <property type="entry name" value="ABC_TRANSPORTER_1"/>
    <property type="match status" value="1"/>
</dbReference>
<dbReference type="SUPFAM" id="SSF52540">
    <property type="entry name" value="P-loop containing nucleoside triphosphate hydrolases"/>
    <property type="match status" value="1"/>
</dbReference>
<dbReference type="Gene3D" id="3.40.50.300">
    <property type="entry name" value="P-loop containing nucleotide triphosphate hydrolases"/>
    <property type="match status" value="1"/>
</dbReference>
<dbReference type="InterPro" id="IPR047641">
    <property type="entry name" value="ABC_transpr_MalK/UgpC-like"/>
</dbReference>
<evidence type="ECO:0000259" key="5">
    <source>
        <dbReference type="PROSITE" id="PS50893"/>
    </source>
</evidence>
<evidence type="ECO:0000256" key="2">
    <source>
        <dbReference type="ARBA" id="ARBA00022448"/>
    </source>
</evidence>
<protein>
    <submittedName>
        <fullName evidence="6">Sn-glycerol-3-phosphate ABC transporter ATP-binding protein UgpC</fullName>
    </submittedName>
</protein>
<dbReference type="InterPro" id="IPR008995">
    <property type="entry name" value="Mo/tungstate-bd_C_term_dom"/>
</dbReference>
<dbReference type="PANTHER" id="PTHR43875">
    <property type="entry name" value="MALTODEXTRIN IMPORT ATP-BINDING PROTEIN MSMX"/>
    <property type="match status" value="1"/>
</dbReference>
<evidence type="ECO:0000256" key="3">
    <source>
        <dbReference type="ARBA" id="ARBA00022741"/>
    </source>
</evidence>
<evidence type="ECO:0000313" key="6">
    <source>
        <dbReference type="EMBL" id="MBZ6078698.1"/>
    </source>
</evidence>
<dbReference type="Gene3D" id="2.40.50.140">
    <property type="entry name" value="Nucleic acid-binding proteins"/>
    <property type="match status" value="1"/>
</dbReference>